<reference evidence="3" key="1">
    <citation type="journal article" date="2019" name="Int. J. Syst. Evol. Microbiol.">
        <title>The Global Catalogue of Microorganisms (GCM) 10K type strain sequencing project: providing services to taxonomists for standard genome sequencing and annotation.</title>
        <authorList>
            <consortium name="The Broad Institute Genomics Platform"/>
            <consortium name="The Broad Institute Genome Sequencing Center for Infectious Disease"/>
            <person name="Wu L."/>
            <person name="Ma J."/>
        </authorList>
    </citation>
    <scope>NUCLEOTIDE SEQUENCE [LARGE SCALE GENOMIC DNA]</scope>
    <source>
        <strain evidence="3">JCM 18081</strain>
    </source>
</reference>
<feature type="region of interest" description="Disordered" evidence="1">
    <location>
        <begin position="150"/>
        <end position="185"/>
    </location>
</feature>
<keyword evidence="3" id="KW-1185">Reference proteome</keyword>
<name>A0ABP9D759_9ACTN</name>
<dbReference type="Proteomes" id="UP001501265">
    <property type="component" value="Unassembled WGS sequence"/>
</dbReference>
<accession>A0ABP9D759</accession>
<evidence type="ECO:0000313" key="2">
    <source>
        <dbReference type="EMBL" id="GAA4824859.1"/>
    </source>
</evidence>
<dbReference type="EMBL" id="BAABIG010000092">
    <property type="protein sequence ID" value="GAA4824859.1"/>
    <property type="molecule type" value="Genomic_DNA"/>
</dbReference>
<proteinExistence type="predicted"/>
<evidence type="ECO:0000256" key="1">
    <source>
        <dbReference type="SAM" id="MobiDB-lite"/>
    </source>
</evidence>
<evidence type="ECO:0008006" key="4">
    <source>
        <dbReference type="Google" id="ProtNLM"/>
    </source>
</evidence>
<sequence length="185" mass="20301">MRAAVTLPVGPDGIQRAREAPFDPDAFLARPLVARLATQPLVLQPVWYLWEDAEFWVITGSWSTLSRRLTADSAFSLVVDECDLATGRTRQIVARGTGAVTTGDPGRARRKLTRYLGPDETQWDPRFLPGPDLSWARLTPHTLRVADLSFHVHTPPNPPSPGRPHDLQGGPHVPAERTTPHLGGA</sequence>
<evidence type="ECO:0000313" key="3">
    <source>
        <dbReference type="Proteomes" id="UP001501265"/>
    </source>
</evidence>
<protein>
    <recommendedName>
        <fullName evidence="4">Pyridoxamine 5'-phosphate oxidase</fullName>
    </recommendedName>
</protein>
<gene>
    <name evidence="2" type="ORF">GCM10023220_68310</name>
</gene>
<dbReference type="Gene3D" id="2.30.110.10">
    <property type="entry name" value="Electron Transport, Fmn-binding Protein, Chain A"/>
    <property type="match status" value="1"/>
</dbReference>
<dbReference type="InterPro" id="IPR012349">
    <property type="entry name" value="Split_barrel_FMN-bd"/>
</dbReference>
<dbReference type="RefSeq" id="WP_345624588.1">
    <property type="nucleotide sequence ID" value="NZ_BAABIG010000092.1"/>
</dbReference>
<comment type="caution">
    <text evidence="2">The sequence shown here is derived from an EMBL/GenBank/DDBJ whole genome shotgun (WGS) entry which is preliminary data.</text>
</comment>
<organism evidence="2 3">
    <name type="scientific">Streptomyces ziwulingensis</name>
    <dbReference type="NCBI Taxonomy" id="1045501"/>
    <lineage>
        <taxon>Bacteria</taxon>
        <taxon>Bacillati</taxon>
        <taxon>Actinomycetota</taxon>
        <taxon>Actinomycetes</taxon>
        <taxon>Kitasatosporales</taxon>
        <taxon>Streptomycetaceae</taxon>
        <taxon>Streptomyces</taxon>
    </lineage>
</organism>
<dbReference type="SUPFAM" id="SSF50475">
    <property type="entry name" value="FMN-binding split barrel"/>
    <property type="match status" value="1"/>
</dbReference>